<keyword evidence="4" id="KW-1185">Reference proteome</keyword>
<name>A0ABV8RXN6_9BURK</name>
<evidence type="ECO:0000313" key="3">
    <source>
        <dbReference type="EMBL" id="MFC4297524.1"/>
    </source>
</evidence>
<evidence type="ECO:0000256" key="2">
    <source>
        <dbReference type="SAM" id="SignalP"/>
    </source>
</evidence>
<evidence type="ECO:0000313" key="4">
    <source>
        <dbReference type="Proteomes" id="UP001595756"/>
    </source>
</evidence>
<sequence length="356" mass="38261">MSDMTKTQKALRTAAAISAFSLFSVGASAADLTIASWGGAYQKAQSEALFVPAAKALGMDVKQATYNGMSDVRLQVQTGAVTLDIVASGSGSAARAGAEGLLEPLDYQVIDVSHFYPTMKSKFCVGGDVFSNVFAWNTEKYGKDGQPGPRTWADFWDVKKFPGKRAYRGGVAGSLEPALMADGVPPDQVYAVLSSKGGIERAINKIRQLKPNIAVWWSSGAQHAQLMKDGEVDMATGWNGRFDDIAKHGAKVTYSFDQGLLDYDCFAIPKGAPHKDAAMKFLAEISKAKYQAGLTQYITYGPTNKDAYSGGLISDAVAKTLPSSPANAALQIPLDIEWYEKFEKQAAALYQDMMLE</sequence>
<accession>A0ABV8RXN6</accession>
<feature type="chain" id="PRO_5046006091" evidence="2">
    <location>
        <begin position="30"/>
        <end position="356"/>
    </location>
</feature>
<dbReference type="RefSeq" id="WP_376812083.1">
    <property type="nucleotide sequence ID" value="NZ_JBHSDY010000003.1"/>
</dbReference>
<comment type="caution">
    <text evidence="3">The sequence shown here is derived from an EMBL/GenBank/DDBJ whole genome shotgun (WGS) entry which is preliminary data.</text>
</comment>
<dbReference type="CDD" id="cd13589">
    <property type="entry name" value="PBP2_polyamine_RpCGA009"/>
    <property type="match status" value="1"/>
</dbReference>
<organism evidence="3 4">
    <name type="scientific">Castellaniella hirudinis</name>
    <dbReference type="NCBI Taxonomy" id="1144617"/>
    <lineage>
        <taxon>Bacteria</taxon>
        <taxon>Pseudomonadati</taxon>
        <taxon>Pseudomonadota</taxon>
        <taxon>Betaproteobacteria</taxon>
        <taxon>Burkholderiales</taxon>
        <taxon>Alcaligenaceae</taxon>
        <taxon>Castellaniella</taxon>
    </lineage>
</organism>
<dbReference type="PANTHER" id="PTHR30222:SF2">
    <property type="entry name" value="ABC TRANSPORTER SUBSTRATE-BINDING PROTEIN"/>
    <property type="match status" value="1"/>
</dbReference>
<dbReference type="InterPro" id="IPR006059">
    <property type="entry name" value="SBP"/>
</dbReference>
<reference evidence="4" key="1">
    <citation type="journal article" date="2019" name="Int. J. Syst. Evol. Microbiol.">
        <title>The Global Catalogue of Microorganisms (GCM) 10K type strain sequencing project: providing services to taxonomists for standard genome sequencing and annotation.</title>
        <authorList>
            <consortium name="The Broad Institute Genomics Platform"/>
            <consortium name="The Broad Institute Genome Sequencing Center for Infectious Disease"/>
            <person name="Wu L."/>
            <person name="Ma J."/>
        </authorList>
    </citation>
    <scope>NUCLEOTIDE SEQUENCE [LARGE SCALE GENOMIC DNA]</scope>
    <source>
        <strain evidence="4">CGMCC 1.19029</strain>
    </source>
</reference>
<protein>
    <submittedName>
        <fullName evidence="3">ABC transporter substrate-binding protein</fullName>
    </submittedName>
</protein>
<dbReference type="Proteomes" id="UP001595756">
    <property type="component" value="Unassembled WGS sequence"/>
</dbReference>
<dbReference type="SUPFAM" id="SSF53850">
    <property type="entry name" value="Periplasmic binding protein-like II"/>
    <property type="match status" value="1"/>
</dbReference>
<proteinExistence type="predicted"/>
<dbReference type="EMBL" id="JBHSDY010000003">
    <property type="protein sequence ID" value="MFC4297524.1"/>
    <property type="molecule type" value="Genomic_DNA"/>
</dbReference>
<feature type="signal peptide" evidence="2">
    <location>
        <begin position="1"/>
        <end position="29"/>
    </location>
</feature>
<dbReference type="PANTHER" id="PTHR30222">
    <property type="entry name" value="SPERMIDINE/PUTRESCINE-BINDING PERIPLASMIC PROTEIN"/>
    <property type="match status" value="1"/>
</dbReference>
<keyword evidence="1 2" id="KW-0732">Signal</keyword>
<dbReference type="Gene3D" id="3.40.190.10">
    <property type="entry name" value="Periplasmic binding protein-like II"/>
    <property type="match status" value="2"/>
</dbReference>
<evidence type="ECO:0000256" key="1">
    <source>
        <dbReference type="ARBA" id="ARBA00022729"/>
    </source>
</evidence>
<dbReference type="Pfam" id="PF13416">
    <property type="entry name" value="SBP_bac_8"/>
    <property type="match status" value="1"/>
</dbReference>
<gene>
    <name evidence="3" type="ORF">ACFO0J_05655</name>
</gene>